<feature type="domain" description="AMP-binding enzyme C-terminal" evidence="2">
    <location>
        <begin position="410"/>
        <end position="483"/>
    </location>
</feature>
<sequence length="495" mass="52671">MESSTATDFSTLIRERLAGYGADPVIEFEGVWYTGEDLAGISSRIEELARAAGVPEDAPVALVVRNRVPHAAAMIGLVGAARSFALVYAFQSAEAMARDVDRLRPAVLVADRADWTPPVVEAARRCGTVGIALTLDGERVTVVDGLDVLGPGPFAEPPPEPSVQVLTSGTTGPPKRIAIRMPVLERAAQSALMARPAGEPTPSVLFAPFGGISGVCSLIAVPFSGGRTVLLEKFSVEELVSNVKRFGLKALGGPPAVIRMILGAGVPREDLASVQLYMGGAGPLEPELKQRFEEEYGIPVLWSYGATEFAGGVLTWTWDLYQQFGAAKRASSGKPYPGVQVRIVDPATGAEVPIGERGILEAAVEMLGPDWIRTNDFASRDEDGFFYLHGRADGAINRGGFKVLPETVISTLVEHPAVQDAGVVGTPDERLGEVPFAAVELVDGAEPPTEEELKQFVRDRLPAYCVPTRVRVVDRLPRTGSLKVSVEGIRALVST</sequence>
<dbReference type="EMBL" id="FOEE01000014">
    <property type="protein sequence ID" value="SEP20165.1"/>
    <property type="molecule type" value="Genomic_DNA"/>
</dbReference>
<evidence type="ECO:0000259" key="2">
    <source>
        <dbReference type="Pfam" id="PF13193"/>
    </source>
</evidence>
<dbReference type="Pfam" id="PF13193">
    <property type="entry name" value="AMP-binding_C"/>
    <property type="match status" value="1"/>
</dbReference>
<dbReference type="CDD" id="cd04433">
    <property type="entry name" value="AFD_class_I"/>
    <property type="match status" value="1"/>
</dbReference>
<dbReference type="InterPro" id="IPR025110">
    <property type="entry name" value="AMP-bd_C"/>
</dbReference>
<gene>
    <name evidence="3" type="ORF">SAMN05660991_03883</name>
</gene>
<dbReference type="InterPro" id="IPR000873">
    <property type="entry name" value="AMP-dep_synth/lig_dom"/>
</dbReference>
<evidence type="ECO:0000313" key="3">
    <source>
        <dbReference type="EMBL" id="SEP20165.1"/>
    </source>
</evidence>
<dbReference type="PANTHER" id="PTHR43201:SF32">
    <property type="entry name" value="2-SUCCINYLBENZOATE--COA LIGASE, CHLOROPLASTIC_PEROXISOMAL"/>
    <property type="match status" value="1"/>
</dbReference>
<name>A0A1H8VXT9_9ACTN</name>
<dbReference type="GO" id="GO:0031956">
    <property type="term" value="F:medium-chain fatty acid-CoA ligase activity"/>
    <property type="evidence" value="ECO:0007669"/>
    <property type="project" value="TreeGrafter"/>
</dbReference>
<evidence type="ECO:0000313" key="4">
    <source>
        <dbReference type="Proteomes" id="UP000198960"/>
    </source>
</evidence>
<dbReference type="Gene3D" id="3.40.50.12780">
    <property type="entry name" value="N-terminal domain of ligase-like"/>
    <property type="match status" value="1"/>
</dbReference>
<dbReference type="GO" id="GO:0006631">
    <property type="term" value="P:fatty acid metabolic process"/>
    <property type="evidence" value="ECO:0007669"/>
    <property type="project" value="TreeGrafter"/>
</dbReference>
<dbReference type="AlphaFoldDB" id="A0A1H8VXT9"/>
<dbReference type="InterPro" id="IPR045851">
    <property type="entry name" value="AMP-bd_C_sf"/>
</dbReference>
<dbReference type="InterPro" id="IPR042099">
    <property type="entry name" value="ANL_N_sf"/>
</dbReference>
<dbReference type="PANTHER" id="PTHR43201">
    <property type="entry name" value="ACYL-COA SYNTHETASE"/>
    <property type="match status" value="1"/>
</dbReference>
<accession>A0A1H8VXT9</accession>
<protein>
    <submittedName>
        <fullName evidence="3">Acyl-CoA synthetase (AMP-forming)/AMP-acid ligase II</fullName>
    </submittedName>
</protein>
<dbReference type="Gene3D" id="3.30.300.30">
    <property type="match status" value="1"/>
</dbReference>
<dbReference type="Proteomes" id="UP000198960">
    <property type="component" value="Unassembled WGS sequence"/>
</dbReference>
<organism evidence="3 4">
    <name type="scientific">Trujillonella endophytica</name>
    <dbReference type="NCBI Taxonomy" id="673521"/>
    <lineage>
        <taxon>Bacteria</taxon>
        <taxon>Bacillati</taxon>
        <taxon>Actinomycetota</taxon>
        <taxon>Actinomycetes</taxon>
        <taxon>Geodermatophilales</taxon>
        <taxon>Geodermatophilaceae</taxon>
        <taxon>Trujillonella</taxon>
    </lineage>
</organism>
<dbReference type="RefSeq" id="WP_211435728.1">
    <property type="nucleotide sequence ID" value="NZ_FOEE01000014.1"/>
</dbReference>
<proteinExistence type="predicted"/>
<keyword evidence="3" id="KW-0436">Ligase</keyword>
<feature type="domain" description="AMP-dependent synthetase/ligase" evidence="1">
    <location>
        <begin position="15"/>
        <end position="360"/>
    </location>
</feature>
<evidence type="ECO:0000259" key="1">
    <source>
        <dbReference type="Pfam" id="PF00501"/>
    </source>
</evidence>
<dbReference type="STRING" id="673521.SAMN05660991_03883"/>
<keyword evidence="4" id="KW-1185">Reference proteome</keyword>
<reference evidence="4" key="1">
    <citation type="submission" date="2016-10" db="EMBL/GenBank/DDBJ databases">
        <authorList>
            <person name="Varghese N."/>
            <person name="Submissions S."/>
        </authorList>
    </citation>
    <scope>NUCLEOTIDE SEQUENCE [LARGE SCALE GENOMIC DNA]</scope>
    <source>
        <strain evidence="4">DSM 45413</strain>
    </source>
</reference>
<dbReference type="Pfam" id="PF00501">
    <property type="entry name" value="AMP-binding"/>
    <property type="match status" value="1"/>
</dbReference>
<dbReference type="SUPFAM" id="SSF56801">
    <property type="entry name" value="Acetyl-CoA synthetase-like"/>
    <property type="match status" value="1"/>
</dbReference>